<dbReference type="PANTHER" id="PTHR12858">
    <property type="entry name" value="RIBOSOME BIOGENESIS PROTEIN"/>
    <property type="match status" value="1"/>
</dbReference>
<evidence type="ECO:0000256" key="1">
    <source>
        <dbReference type="SAM" id="MobiDB-lite"/>
    </source>
</evidence>
<dbReference type="GO" id="GO:0034511">
    <property type="term" value="F:U3 snoRNA binding"/>
    <property type="evidence" value="ECO:0007669"/>
    <property type="project" value="TreeGrafter"/>
</dbReference>
<sequence>MEALLFCNTCANVYKIQGCKGRGCYKSKKKGGHAKEGIARCTFEDKIKKGDIVFLRAWTQPIERKPRKFNPLVIPKSLQAALPFASKPKNIPHRRRPLLENRRAVVMEPHERKVHALVQHLQLIRNEKMKKRKTERRGEEEGTRSGACKGRATFQKETERGTAGKVHRTRKTKEENPQKYRLVILVPPFAAFSIRYVVNPRINLWDYASQMLIWASAASIYTILTGRYNIKCGSSSKFIMLQRTLYDSRKWNQWALEMSSFFLCLG</sequence>
<comment type="caution">
    <text evidence="2">The sequence shown here is derived from an EMBL/GenBank/DDBJ whole genome shotgun (WGS) entry which is preliminary data.</text>
</comment>
<name>A0AAW2I8D8_SESRA</name>
<gene>
    <name evidence="2" type="ORF">Sradi_7300900</name>
</gene>
<dbReference type="InterPro" id="IPR039761">
    <property type="entry name" value="Bms1/Tsr1"/>
</dbReference>
<dbReference type="GO" id="GO:0000479">
    <property type="term" value="P:endonucleolytic cleavage of tricistronic rRNA transcript (SSU-rRNA, 5.8S rRNA, LSU-rRNA)"/>
    <property type="evidence" value="ECO:0007669"/>
    <property type="project" value="TreeGrafter"/>
</dbReference>
<feature type="region of interest" description="Disordered" evidence="1">
    <location>
        <begin position="129"/>
        <end position="148"/>
    </location>
</feature>
<accession>A0AAW2I8D8</accession>
<reference evidence="2" key="2">
    <citation type="journal article" date="2024" name="Plant">
        <title>Genomic evolution and insights into agronomic trait innovations of Sesamum species.</title>
        <authorList>
            <person name="Miao H."/>
            <person name="Wang L."/>
            <person name="Qu L."/>
            <person name="Liu H."/>
            <person name="Sun Y."/>
            <person name="Le M."/>
            <person name="Wang Q."/>
            <person name="Wei S."/>
            <person name="Zheng Y."/>
            <person name="Lin W."/>
            <person name="Duan Y."/>
            <person name="Cao H."/>
            <person name="Xiong S."/>
            <person name="Wang X."/>
            <person name="Wei L."/>
            <person name="Li C."/>
            <person name="Ma Q."/>
            <person name="Ju M."/>
            <person name="Zhao R."/>
            <person name="Li G."/>
            <person name="Mu C."/>
            <person name="Tian Q."/>
            <person name="Mei H."/>
            <person name="Zhang T."/>
            <person name="Gao T."/>
            <person name="Zhang H."/>
        </authorList>
    </citation>
    <scope>NUCLEOTIDE SEQUENCE</scope>
    <source>
        <strain evidence="2">G02</strain>
    </source>
</reference>
<protein>
    <submittedName>
        <fullName evidence="2">Ribosome biogenesis protein BMS1</fullName>
    </submittedName>
</protein>
<proteinExistence type="predicted"/>
<feature type="region of interest" description="Disordered" evidence="1">
    <location>
        <begin position="153"/>
        <end position="173"/>
    </location>
</feature>
<organism evidence="2">
    <name type="scientific">Sesamum radiatum</name>
    <name type="common">Black benniseed</name>
    <dbReference type="NCBI Taxonomy" id="300843"/>
    <lineage>
        <taxon>Eukaryota</taxon>
        <taxon>Viridiplantae</taxon>
        <taxon>Streptophyta</taxon>
        <taxon>Embryophyta</taxon>
        <taxon>Tracheophyta</taxon>
        <taxon>Spermatophyta</taxon>
        <taxon>Magnoliopsida</taxon>
        <taxon>eudicotyledons</taxon>
        <taxon>Gunneridae</taxon>
        <taxon>Pentapetalae</taxon>
        <taxon>asterids</taxon>
        <taxon>lamiids</taxon>
        <taxon>Lamiales</taxon>
        <taxon>Pedaliaceae</taxon>
        <taxon>Sesamum</taxon>
    </lineage>
</organism>
<dbReference type="GO" id="GO:0005525">
    <property type="term" value="F:GTP binding"/>
    <property type="evidence" value="ECO:0007669"/>
    <property type="project" value="TreeGrafter"/>
</dbReference>
<dbReference type="AlphaFoldDB" id="A0AAW2I8D8"/>
<dbReference type="GO" id="GO:0030686">
    <property type="term" value="C:90S preribosome"/>
    <property type="evidence" value="ECO:0007669"/>
    <property type="project" value="TreeGrafter"/>
</dbReference>
<reference evidence="2" key="1">
    <citation type="submission" date="2020-06" db="EMBL/GenBank/DDBJ databases">
        <authorList>
            <person name="Li T."/>
            <person name="Hu X."/>
            <person name="Zhang T."/>
            <person name="Song X."/>
            <person name="Zhang H."/>
            <person name="Dai N."/>
            <person name="Sheng W."/>
            <person name="Hou X."/>
            <person name="Wei L."/>
        </authorList>
    </citation>
    <scope>NUCLEOTIDE SEQUENCE</scope>
    <source>
        <strain evidence="2">G02</strain>
        <tissue evidence="2">Leaf</tissue>
    </source>
</reference>
<dbReference type="GO" id="GO:0003924">
    <property type="term" value="F:GTPase activity"/>
    <property type="evidence" value="ECO:0007669"/>
    <property type="project" value="TreeGrafter"/>
</dbReference>
<evidence type="ECO:0000313" key="2">
    <source>
        <dbReference type="EMBL" id="KAL0278048.1"/>
    </source>
</evidence>
<dbReference type="PANTHER" id="PTHR12858:SF2">
    <property type="entry name" value="RIBOSOME BIOGENESIS PROTEIN BMS1 HOMOLOG"/>
    <property type="match status" value="1"/>
</dbReference>
<dbReference type="EMBL" id="JACGWJ010001657">
    <property type="protein sequence ID" value="KAL0278048.1"/>
    <property type="molecule type" value="Genomic_DNA"/>
</dbReference>
<dbReference type="GO" id="GO:0000462">
    <property type="term" value="P:maturation of SSU-rRNA from tricistronic rRNA transcript (SSU-rRNA, 5.8S rRNA, LSU-rRNA)"/>
    <property type="evidence" value="ECO:0007669"/>
    <property type="project" value="TreeGrafter"/>
</dbReference>